<dbReference type="Gene3D" id="3.40.50.720">
    <property type="entry name" value="NAD(P)-binding Rossmann-like Domain"/>
    <property type="match status" value="1"/>
</dbReference>
<evidence type="ECO:0000256" key="2">
    <source>
        <dbReference type="ARBA" id="ARBA00023002"/>
    </source>
</evidence>
<dbReference type="PANTHER" id="PTHR43477:SF1">
    <property type="entry name" value="DIHYDROANTICAPSIN 7-DEHYDROGENASE"/>
    <property type="match status" value="1"/>
</dbReference>
<organism evidence="4 5">
    <name type="scientific">Dactylosporangium salmoneum</name>
    <dbReference type="NCBI Taxonomy" id="53361"/>
    <lineage>
        <taxon>Bacteria</taxon>
        <taxon>Bacillati</taxon>
        <taxon>Actinomycetota</taxon>
        <taxon>Actinomycetes</taxon>
        <taxon>Micromonosporales</taxon>
        <taxon>Micromonosporaceae</taxon>
        <taxon>Dactylosporangium</taxon>
    </lineage>
</organism>
<dbReference type="Proteomes" id="UP001501444">
    <property type="component" value="Unassembled WGS sequence"/>
</dbReference>
<gene>
    <name evidence="4" type="ORF">GCM10010170_016750</name>
</gene>
<comment type="similarity">
    <text evidence="1">Belongs to the short-chain dehydrogenases/reductases (SDR) family.</text>
</comment>
<dbReference type="Pfam" id="PF13561">
    <property type="entry name" value="adh_short_C2"/>
    <property type="match status" value="1"/>
</dbReference>
<accession>A0ABP5SQ76</accession>
<feature type="chain" id="PRO_5047121822" evidence="3">
    <location>
        <begin position="24"/>
        <end position="237"/>
    </location>
</feature>
<dbReference type="InterPro" id="IPR036291">
    <property type="entry name" value="NAD(P)-bd_dom_sf"/>
</dbReference>
<comment type="caution">
    <text evidence="4">The sequence shown here is derived from an EMBL/GenBank/DDBJ whole genome shotgun (WGS) entry which is preliminary data.</text>
</comment>
<evidence type="ECO:0000256" key="3">
    <source>
        <dbReference type="SAM" id="SignalP"/>
    </source>
</evidence>
<keyword evidence="3" id="KW-0732">Signal</keyword>
<name>A0ABP5SQ76_9ACTN</name>
<dbReference type="EMBL" id="BAAARV010000016">
    <property type="protein sequence ID" value="GAA2336370.1"/>
    <property type="molecule type" value="Genomic_DNA"/>
</dbReference>
<evidence type="ECO:0000256" key="1">
    <source>
        <dbReference type="ARBA" id="ARBA00006484"/>
    </source>
</evidence>
<proteinExistence type="inferred from homology"/>
<dbReference type="RefSeq" id="WP_344611683.1">
    <property type="nucleotide sequence ID" value="NZ_BAAARV010000016.1"/>
</dbReference>
<dbReference type="InterPro" id="IPR002347">
    <property type="entry name" value="SDR_fam"/>
</dbReference>
<reference evidence="5" key="1">
    <citation type="journal article" date="2019" name="Int. J. Syst. Evol. Microbiol.">
        <title>The Global Catalogue of Microorganisms (GCM) 10K type strain sequencing project: providing services to taxonomists for standard genome sequencing and annotation.</title>
        <authorList>
            <consortium name="The Broad Institute Genomics Platform"/>
            <consortium name="The Broad Institute Genome Sequencing Center for Infectious Disease"/>
            <person name="Wu L."/>
            <person name="Ma J."/>
        </authorList>
    </citation>
    <scope>NUCLEOTIDE SEQUENCE [LARGE SCALE GENOMIC DNA]</scope>
    <source>
        <strain evidence="5">JCM 3272</strain>
    </source>
</reference>
<keyword evidence="5" id="KW-1185">Reference proteome</keyword>
<dbReference type="SUPFAM" id="SSF51735">
    <property type="entry name" value="NAD(P)-binding Rossmann-fold domains"/>
    <property type="match status" value="1"/>
</dbReference>
<keyword evidence="2" id="KW-0560">Oxidoreductase</keyword>
<evidence type="ECO:0000313" key="5">
    <source>
        <dbReference type="Proteomes" id="UP001501444"/>
    </source>
</evidence>
<dbReference type="PANTHER" id="PTHR43477">
    <property type="entry name" value="DIHYDROANTICAPSIN 7-DEHYDROGENASE"/>
    <property type="match status" value="1"/>
</dbReference>
<dbReference type="PRINTS" id="PR00081">
    <property type="entry name" value="GDHRDH"/>
</dbReference>
<feature type="signal peptide" evidence="3">
    <location>
        <begin position="1"/>
        <end position="23"/>
    </location>
</feature>
<evidence type="ECO:0000313" key="4">
    <source>
        <dbReference type="EMBL" id="GAA2336370.1"/>
    </source>
</evidence>
<protein>
    <submittedName>
        <fullName evidence="4">SDR family oxidoreductase</fullName>
    </submittedName>
</protein>
<dbReference type="InterPro" id="IPR051122">
    <property type="entry name" value="SDR_DHRS6-like"/>
</dbReference>
<sequence>MSQQVLVAGGTSGIGLATAAAFAARGAAVTVTGRDRAKIDKAGFPGVVADAATEEGVRATFAGGATYDHLVIALSGGLGAGPLAGLDLGQLRAAFEAKFWPHVRLLQAALPYLAPDASVTLVTASSARAALPGTSGLAALNGALEAMVGPLAAELAPRRVNAVSPGVIDTPWWDGFAEQDRRALFSAYGDALPAGRVGRPEEVADAIVALATNGYITGTVLTVGGGVHLAVGPRVGG</sequence>